<evidence type="ECO:0000313" key="11">
    <source>
        <dbReference type="EMBL" id="ALC17433.1"/>
    </source>
</evidence>
<evidence type="ECO:0000313" key="12">
    <source>
        <dbReference type="Proteomes" id="UP000057158"/>
    </source>
</evidence>
<keyword evidence="8" id="KW-1133">Transmembrane helix</keyword>
<dbReference type="Proteomes" id="UP000057158">
    <property type="component" value="Chromosome"/>
</dbReference>
<dbReference type="GO" id="GO:0046872">
    <property type="term" value="F:metal ion binding"/>
    <property type="evidence" value="ECO:0007669"/>
    <property type="project" value="UniProtKB-KW"/>
</dbReference>
<dbReference type="Gene3D" id="2.70.70.10">
    <property type="entry name" value="Glucose Permease (Domain IIA)"/>
    <property type="match status" value="1"/>
</dbReference>
<dbReference type="InterPro" id="IPR050570">
    <property type="entry name" value="Cell_wall_metabolism_enzyme"/>
</dbReference>
<gene>
    <name evidence="11" type="ORF">DSOUD_2683</name>
</gene>
<dbReference type="GO" id="GO:0030313">
    <property type="term" value="C:cell envelope"/>
    <property type="evidence" value="ECO:0007669"/>
    <property type="project" value="UniProtKB-SubCell"/>
</dbReference>
<comment type="cofactor">
    <cofactor evidence="1">
        <name>Zn(2+)</name>
        <dbReference type="ChEBI" id="CHEBI:29105"/>
    </cofactor>
</comment>
<keyword evidence="5" id="KW-0378">Hydrolase</keyword>
<dbReference type="Pfam" id="PF19425">
    <property type="entry name" value="Csd3_N2"/>
    <property type="match status" value="1"/>
</dbReference>
<feature type="transmembrane region" description="Helical" evidence="8">
    <location>
        <begin position="20"/>
        <end position="36"/>
    </location>
</feature>
<keyword evidence="3" id="KW-0645">Protease</keyword>
<dbReference type="SUPFAM" id="SSF51261">
    <property type="entry name" value="Duplicated hybrid motif"/>
    <property type="match status" value="1"/>
</dbReference>
<feature type="domain" description="Csd3-like second N-terminal" evidence="10">
    <location>
        <begin position="159"/>
        <end position="278"/>
    </location>
</feature>
<evidence type="ECO:0000256" key="5">
    <source>
        <dbReference type="ARBA" id="ARBA00022801"/>
    </source>
</evidence>
<evidence type="ECO:0000256" key="3">
    <source>
        <dbReference type="ARBA" id="ARBA00022670"/>
    </source>
</evidence>
<evidence type="ECO:0000256" key="6">
    <source>
        <dbReference type="ARBA" id="ARBA00022833"/>
    </source>
</evidence>
<dbReference type="PANTHER" id="PTHR21666">
    <property type="entry name" value="PEPTIDASE-RELATED"/>
    <property type="match status" value="1"/>
</dbReference>
<feature type="domain" description="M23ase beta-sheet core" evidence="9">
    <location>
        <begin position="292"/>
        <end position="388"/>
    </location>
</feature>
<dbReference type="RefSeq" id="WP_053551439.1">
    <property type="nucleotide sequence ID" value="NZ_CP010802.1"/>
</dbReference>
<dbReference type="InterPro" id="IPR016047">
    <property type="entry name" value="M23ase_b-sheet_dom"/>
</dbReference>
<evidence type="ECO:0000256" key="1">
    <source>
        <dbReference type="ARBA" id="ARBA00001947"/>
    </source>
</evidence>
<dbReference type="OrthoDB" id="9815245at2"/>
<keyword evidence="12" id="KW-1185">Reference proteome</keyword>
<comment type="subcellular location">
    <subcellularLocation>
        <location evidence="2">Cell envelope</location>
    </subcellularLocation>
</comment>
<dbReference type="KEGG" id="des:DSOUD_2683"/>
<organism evidence="11 12">
    <name type="scientific">Desulfuromonas soudanensis</name>
    <dbReference type="NCBI Taxonomy" id="1603606"/>
    <lineage>
        <taxon>Bacteria</taxon>
        <taxon>Pseudomonadati</taxon>
        <taxon>Thermodesulfobacteriota</taxon>
        <taxon>Desulfuromonadia</taxon>
        <taxon>Desulfuromonadales</taxon>
        <taxon>Desulfuromonadaceae</taxon>
        <taxon>Desulfuromonas</taxon>
    </lineage>
</organism>
<dbReference type="InterPro" id="IPR011055">
    <property type="entry name" value="Dup_hybrid_motif"/>
</dbReference>
<proteinExistence type="predicted"/>
<evidence type="ECO:0000256" key="2">
    <source>
        <dbReference type="ARBA" id="ARBA00004196"/>
    </source>
</evidence>
<sequence>MDFNPPRNANLPPRVPRWRLPLLVLAVALVAAFFFLDSRTTLPESEARSAPAEIKAPPPEIQPEIQREVVDGEIRPGDSITTLLGDHLSPQEIHTLAGKSGDIFPLSKICVGQPFKLCLTDGTFERFEYDINRDDQLVIRRDGEEIDIARVPIVYTVETAIIRGTISSSLFEAVAEVGENAELALALADIFAWDIDFIRDIRQGDAFQSLVEKRYRDGIPAGYGKVLAAEFINQGTSYQAFLFQDGDHPPSYYDAEGKSLRKAFLRAPLPFSRISSGFTMRRFHPISKTWRAHPAIDYAAPTGTPIKAVGDGTIVKKGYTKNNGNFIKIRHNATYETLYLHMSKFARGIAQGKRVLQGQVIGYVGSTGLATGPHLCFRMYKNGAPVNPNRVKTASAAPVSKEQLAAFSAAIAPLIEKLAGRTELMARTDLAESPPPPQKQ</sequence>
<dbReference type="AlphaFoldDB" id="A0A0M3QG97"/>
<reference evidence="11 12" key="1">
    <citation type="submission" date="2015-07" db="EMBL/GenBank/DDBJ databases">
        <title>Isolation and Genomic Characterization of a Novel Halophilic Metal-Reducing Deltaproteobacterium from the Deep Subsurface.</title>
        <authorList>
            <person name="Badalamenti J.P."/>
            <person name="Summers Z.M."/>
            <person name="Gralnick J.A."/>
            <person name="Bond D.R."/>
        </authorList>
    </citation>
    <scope>NUCLEOTIDE SEQUENCE [LARGE SCALE GENOMIC DNA]</scope>
    <source>
        <strain evidence="11 12">WTL</strain>
    </source>
</reference>
<protein>
    <submittedName>
        <fullName evidence="11">Peptidase M23</fullName>
    </submittedName>
</protein>
<evidence type="ECO:0000259" key="10">
    <source>
        <dbReference type="Pfam" id="PF19425"/>
    </source>
</evidence>
<dbReference type="Pfam" id="PF01551">
    <property type="entry name" value="Peptidase_M23"/>
    <property type="match status" value="1"/>
</dbReference>
<evidence type="ECO:0000256" key="4">
    <source>
        <dbReference type="ARBA" id="ARBA00022723"/>
    </source>
</evidence>
<dbReference type="STRING" id="1603606.DSOUD_2683"/>
<dbReference type="EMBL" id="CP010802">
    <property type="protein sequence ID" value="ALC17433.1"/>
    <property type="molecule type" value="Genomic_DNA"/>
</dbReference>
<keyword evidence="4" id="KW-0479">Metal-binding</keyword>
<evidence type="ECO:0000259" key="9">
    <source>
        <dbReference type="Pfam" id="PF01551"/>
    </source>
</evidence>
<evidence type="ECO:0000256" key="8">
    <source>
        <dbReference type="SAM" id="Phobius"/>
    </source>
</evidence>
<dbReference type="PANTHER" id="PTHR21666:SF288">
    <property type="entry name" value="CELL DIVISION PROTEIN YTFB"/>
    <property type="match status" value="1"/>
</dbReference>
<keyword evidence="8" id="KW-0812">Transmembrane</keyword>
<dbReference type="GO" id="GO:0004222">
    <property type="term" value="F:metalloendopeptidase activity"/>
    <property type="evidence" value="ECO:0007669"/>
    <property type="project" value="TreeGrafter"/>
</dbReference>
<accession>A0A0M3QG97</accession>
<dbReference type="Gene3D" id="3.10.450.350">
    <property type="match status" value="1"/>
</dbReference>
<keyword evidence="8" id="KW-0472">Membrane</keyword>
<dbReference type="GO" id="GO:0006508">
    <property type="term" value="P:proteolysis"/>
    <property type="evidence" value="ECO:0007669"/>
    <property type="project" value="UniProtKB-KW"/>
</dbReference>
<dbReference type="InterPro" id="IPR045834">
    <property type="entry name" value="Csd3_N2"/>
</dbReference>
<dbReference type="CDD" id="cd12797">
    <property type="entry name" value="M23_peptidase"/>
    <property type="match status" value="1"/>
</dbReference>
<keyword evidence="6" id="KW-0862">Zinc</keyword>
<evidence type="ECO:0000256" key="7">
    <source>
        <dbReference type="ARBA" id="ARBA00023049"/>
    </source>
</evidence>
<name>A0A0M3QG97_9BACT</name>
<dbReference type="PATRIC" id="fig|1603606.3.peg.2915"/>
<keyword evidence="7" id="KW-0482">Metalloprotease</keyword>